<reference evidence="3 4" key="1">
    <citation type="journal article" date="2010" name="Stand. Genomic Sci.">
        <title>Complete genome sequence of Coraliomargarita akajimensis type strain (04OKA010-24).</title>
        <authorList>
            <person name="Mavromatis K."/>
            <person name="Abt B."/>
            <person name="Brambilla E."/>
            <person name="Lapidus A."/>
            <person name="Copeland A."/>
            <person name="Deshpande S."/>
            <person name="Nolan M."/>
            <person name="Lucas S."/>
            <person name="Tice H."/>
            <person name="Cheng J.F."/>
            <person name="Han C."/>
            <person name="Detter J.C."/>
            <person name="Woyke T."/>
            <person name="Goodwin L."/>
            <person name="Pitluck S."/>
            <person name="Held B."/>
            <person name="Brettin T."/>
            <person name="Tapia R."/>
            <person name="Ivanova N."/>
            <person name="Mikhailova N."/>
            <person name="Pati A."/>
            <person name="Liolios K."/>
            <person name="Chen A."/>
            <person name="Palaniappan K."/>
            <person name="Land M."/>
            <person name="Hauser L."/>
            <person name="Chang Y.J."/>
            <person name="Jeffries C.D."/>
            <person name="Rohde M."/>
            <person name="Goker M."/>
            <person name="Bristow J."/>
            <person name="Eisen J.A."/>
            <person name="Markowitz V."/>
            <person name="Hugenholtz P."/>
            <person name="Klenk H.P."/>
            <person name="Kyrpides N.C."/>
        </authorList>
    </citation>
    <scope>NUCLEOTIDE SEQUENCE [LARGE SCALE GENOMIC DNA]</scope>
    <source>
        <strain evidence="4">DSM 45221 / IAM 15411 / JCM 23193 / KCTC 12865</strain>
    </source>
</reference>
<dbReference type="AlphaFoldDB" id="D5EHT5"/>
<dbReference type="HOGENOM" id="CLU_1213142_0_0_0"/>
<feature type="domain" description="VTT" evidence="2">
    <location>
        <begin position="74"/>
        <end position="177"/>
    </location>
</feature>
<dbReference type="STRING" id="583355.Caka_1105"/>
<keyword evidence="1" id="KW-0472">Membrane</keyword>
<feature type="transmembrane region" description="Helical" evidence="1">
    <location>
        <begin position="59"/>
        <end position="82"/>
    </location>
</feature>
<dbReference type="Proteomes" id="UP000000925">
    <property type="component" value="Chromosome"/>
</dbReference>
<name>D5EHT5_CORAD</name>
<protein>
    <submittedName>
        <fullName evidence="3">SNARE associated Golgi protein-related protein</fullName>
    </submittedName>
</protein>
<dbReference type="eggNOG" id="COG0398">
    <property type="taxonomic scope" value="Bacteria"/>
</dbReference>
<keyword evidence="1" id="KW-0812">Transmembrane</keyword>
<dbReference type="OrthoDB" id="195778at2"/>
<evidence type="ECO:0000313" key="3">
    <source>
        <dbReference type="EMBL" id="ADE54126.1"/>
    </source>
</evidence>
<dbReference type="Pfam" id="PF09335">
    <property type="entry name" value="VTT_dom"/>
    <property type="match status" value="1"/>
</dbReference>
<dbReference type="InterPro" id="IPR032816">
    <property type="entry name" value="VTT_dom"/>
</dbReference>
<keyword evidence="4" id="KW-1185">Reference proteome</keyword>
<dbReference type="RefSeq" id="WP_013042848.1">
    <property type="nucleotide sequence ID" value="NC_014008.1"/>
</dbReference>
<accession>D5EHT5</accession>
<evidence type="ECO:0000313" key="4">
    <source>
        <dbReference type="Proteomes" id="UP000000925"/>
    </source>
</evidence>
<evidence type="ECO:0000256" key="1">
    <source>
        <dbReference type="SAM" id="Phobius"/>
    </source>
</evidence>
<evidence type="ECO:0000259" key="2">
    <source>
        <dbReference type="Pfam" id="PF09335"/>
    </source>
</evidence>
<feature type="transmembrane region" description="Helical" evidence="1">
    <location>
        <begin position="145"/>
        <end position="165"/>
    </location>
</feature>
<feature type="transmembrane region" description="Helical" evidence="1">
    <location>
        <begin position="201"/>
        <end position="219"/>
    </location>
</feature>
<feature type="transmembrane region" description="Helical" evidence="1">
    <location>
        <begin position="89"/>
        <end position="112"/>
    </location>
</feature>
<gene>
    <name evidence="3" type="ordered locus">Caka_1105</name>
</gene>
<proteinExistence type="predicted"/>
<feature type="transmembrane region" description="Helical" evidence="1">
    <location>
        <begin position="12"/>
        <end position="34"/>
    </location>
</feature>
<organism evidence="3 4">
    <name type="scientific">Coraliomargarita akajimensis (strain DSM 45221 / IAM 15411 / JCM 23193 / KCTC 12865 / 04OKA010-24)</name>
    <dbReference type="NCBI Taxonomy" id="583355"/>
    <lineage>
        <taxon>Bacteria</taxon>
        <taxon>Pseudomonadati</taxon>
        <taxon>Verrucomicrobiota</taxon>
        <taxon>Opitutia</taxon>
        <taxon>Puniceicoccales</taxon>
        <taxon>Coraliomargaritaceae</taxon>
        <taxon>Coraliomargarita</taxon>
    </lineage>
</organism>
<dbReference type="EMBL" id="CP001998">
    <property type="protein sequence ID" value="ADE54126.1"/>
    <property type="molecule type" value="Genomic_DNA"/>
</dbReference>
<dbReference type="KEGG" id="caa:Caka_1105"/>
<keyword evidence="1" id="KW-1133">Transmembrane helix</keyword>
<sequence>MPDAQPDLKKRNLRNLILFLLPGIASASIVYALWQAHPDIEYWRQLVIRVIDFLKAHPWALVLSVVILPGIGAPISPLLVLFGIVLSPLYGVPAACLIGIAANTACCIWTYFLANGPLRDFLKRSVLRDRTLPELTPGNAMRIGFIIRITPGIPFALQNVVLGVLDIPFRTYLLVSIPPQAMYTCGFIITGGAIFEGNLGLAITGVLLLIVVILATRMLRKRSSQHAG</sequence>
<feature type="transmembrane region" description="Helical" evidence="1">
    <location>
        <begin position="172"/>
        <end position="195"/>
    </location>
</feature>